<dbReference type="AlphaFoldDB" id="A0A976NZU2"/>
<dbReference type="KEGG" id="blac:94351404"/>
<evidence type="ECO:0000313" key="8">
    <source>
        <dbReference type="EMBL" id="TDH73587.1"/>
    </source>
</evidence>
<keyword evidence="9" id="KW-1185">Reference proteome</keyword>
<sequence length="369" mass="41949">MAPNLVESAQSLLIDFIFRALGHLFNVVLGLFAGVFVFDAAVLHTIGTALTVYLLMMVAPRELVGRMVLFLLLAYLVGIHYYREFHSPDIVWDSAQMVLTLKLSSIAINYSDGGLSKEKKTPTMLKNELQEIPALIPYFGTPFSLQLVSAAGFLASLQFPVEQIDSSDFNPKSPWAVRCLLMCFRVVLFRFRYYLAWSLAEAASATAGVGYVQATGKWNGIRNNDIMCVEIPTNFRVAINNWNIGVARWINTCGIYIEVGKHLRRRLRSYFHYDEDRSAHPHDIFLSYFRGNSHPLAFLYDSMGVIFTWVAMQYAGIAFEILDVRRCIAIWGSWFYLPHVVCISLLLFFNLFPRRSAHGQKSKDPVKEM</sequence>
<evidence type="ECO:0000256" key="5">
    <source>
        <dbReference type="ARBA" id="ARBA00023136"/>
    </source>
</evidence>
<evidence type="ECO:0000256" key="2">
    <source>
        <dbReference type="ARBA" id="ARBA00022679"/>
    </source>
</evidence>
<feature type="transmembrane region" description="Helical" evidence="7">
    <location>
        <begin position="298"/>
        <end position="322"/>
    </location>
</feature>
<dbReference type="GeneID" id="94351404"/>
<evidence type="ECO:0000256" key="1">
    <source>
        <dbReference type="ARBA" id="ARBA00004141"/>
    </source>
</evidence>
<dbReference type="Pfam" id="PF03062">
    <property type="entry name" value="MBOAT"/>
    <property type="match status" value="1"/>
</dbReference>
<organism evidence="8 9">
    <name type="scientific">Bremia lactucae</name>
    <name type="common">Lettuce downy mildew</name>
    <dbReference type="NCBI Taxonomy" id="4779"/>
    <lineage>
        <taxon>Eukaryota</taxon>
        <taxon>Sar</taxon>
        <taxon>Stramenopiles</taxon>
        <taxon>Oomycota</taxon>
        <taxon>Peronosporomycetes</taxon>
        <taxon>Peronosporales</taxon>
        <taxon>Peronosporaceae</taxon>
        <taxon>Bremia</taxon>
    </lineage>
</organism>
<dbReference type="GO" id="GO:0016746">
    <property type="term" value="F:acyltransferase activity"/>
    <property type="evidence" value="ECO:0007669"/>
    <property type="project" value="UniProtKB-KW"/>
</dbReference>
<evidence type="ECO:0000256" key="3">
    <source>
        <dbReference type="ARBA" id="ARBA00022692"/>
    </source>
</evidence>
<evidence type="ECO:0000313" key="9">
    <source>
        <dbReference type="Proteomes" id="UP000294530"/>
    </source>
</evidence>
<gene>
    <name evidence="8" type="ORF">CCR75_007675</name>
</gene>
<evidence type="ECO:0000256" key="6">
    <source>
        <dbReference type="ARBA" id="ARBA00023315"/>
    </source>
</evidence>
<feature type="transmembrane region" description="Helical" evidence="7">
    <location>
        <begin position="328"/>
        <end position="352"/>
    </location>
</feature>
<keyword evidence="3 7" id="KW-0812">Transmembrane</keyword>
<evidence type="ECO:0000256" key="4">
    <source>
        <dbReference type="ARBA" id="ARBA00022989"/>
    </source>
</evidence>
<keyword evidence="6" id="KW-0012">Acyltransferase</keyword>
<name>A0A976NZU2_BRELC</name>
<dbReference type="PANTHER" id="PTHR13906:SF4">
    <property type="entry name" value="LYSOPHOSPHOLIPID ACYLTRANSFERASE 6"/>
    <property type="match status" value="1"/>
</dbReference>
<dbReference type="EMBL" id="SHOA02000001">
    <property type="protein sequence ID" value="TDH73587.1"/>
    <property type="molecule type" value="Genomic_DNA"/>
</dbReference>
<dbReference type="GO" id="GO:0030258">
    <property type="term" value="P:lipid modification"/>
    <property type="evidence" value="ECO:0007669"/>
    <property type="project" value="TreeGrafter"/>
</dbReference>
<dbReference type="OrthoDB" id="286734at2759"/>
<protein>
    <recommendedName>
        <fullName evidence="10">Lysophospholipid acyltransferase</fullName>
    </recommendedName>
</protein>
<dbReference type="Proteomes" id="UP000294530">
    <property type="component" value="Unassembled WGS sequence"/>
</dbReference>
<comment type="subcellular location">
    <subcellularLocation>
        <location evidence="1">Membrane</location>
        <topology evidence="1">Multi-pass membrane protein</topology>
    </subcellularLocation>
</comment>
<dbReference type="PANTHER" id="PTHR13906">
    <property type="entry name" value="PORCUPINE"/>
    <property type="match status" value="1"/>
</dbReference>
<keyword evidence="4 7" id="KW-1133">Transmembrane helix</keyword>
<dbReference type="InterPro" id="IPR049941">
    <property type="entry name" value="LPLAT_7/PORCN-like"/>
</dbReference>
<evidence type="ECO:0000256" key="7">
    <source>
        <dbReference type="SAM" id="Phobius"/>
    </source>
</evidence>
<feature type="transmembrane region" description="Helical" evidence="7">
    <location>
        <begin position="63"/>
        <end position="82"/>
    </location>
</feature>
<dbReference type="RefSeq" id="XP_067823085.1">
    <property type="nucleotide sequence ID" value="XM_067965733.1"/>
</dbReference>
<accession>A0A976NZU2</accession>
<reference evidence="8 9" key="1">
    <citation type="journal article" date="2021" name="Genome Biol.">
        <title>AFLAP: assembly-free linkage analysis pipeline using k-mers from genome sequencing data.</title>
        <authorList>
            <person name="Fletcher K."/>
            <person name="Zhang L."/>
            <person name="Gil J."/>
            <person name="Han R."/>
            <person name="Cavanaugh K."/>
            <person name="Michelmore R."/>
        </authorList>
    </citation>
    <scope>NUCLEOTIDE SEQUENCE [LARGE SCALE GENOMIC DNA]</scope>
    <source>
        <strain evidence="8 9">SF5</strain>
    </source>
</reference>
<dbReference type="GO" id="GO:0016020">
    <property type="term" value="C:membrane"/>
    <property type="evidence" value="ECO:0007669"/>
    <property type="project" value="UniProtKB-SubCell"/>
</dbReference>
<keyword evidence="5 7" id="KW-0472">Membrane</keyword>
<dbReference type="InterPro" id="IPR004299">
    <property type="entry name" value="MBOAT_fam"/>
</dbReference>
<evidence type="ECO:0008006" key="10">
    <source>
        <dbReference type="Google" id="ProtNLM"/>
    </source>
</evidence>
<keyword evidence="2" id="KW-0808">Transferase</keyword>
<proteinExistence type="predicted"/>
<comment type="caution">
    <text evidence="8">The sequence shown here is derived from an EMBL/GenBank/DDBJ whole genome shotgun (WGS) entry which is preliminary data.</text>
</comment>
<feature type="transmembrane region" description="Helical" evidence="7">
    <location>
        <begin position="28"/>
        <end position="56"/>
    </location>
</feature>